<dbReference type="EMBL" id="CP011801">
    <property type="protein sequence ID" value="ALA60742.1"/>
    <property type="molecule type" value="Genomic_DNA"/>
</dbReference>
<feature type="region of interest" description="Disordered" evidence="1">
    <location>
        <begin position="1"/>
        <end position="22"/>
    </location>
</feature>
<evidence type="ECO:0000256" key="1">
    <source>
        <dbReference type="SAM" id="MobiDB-lite"/>
    </source>
</evidence>
<evidence type="ECO:0000313" key="2">
    <source>
        <dbReference type="EMBL" id="ALA60742.1"/>
    </source>
</evidence>
<reference evidence="2 3" key="1">
    <citation type="journal article" date="2015" name="Proc. Natl. Acad. Sci. U.S.A.">
        <title>Expanded metabolic versatility of ubiquitous nitrite-oxidizing bacteria from the genus Nitrospira.</title>
        <authorList>
            <person name="Koch H."/>
            <person name="Lucker S."/>
            <person name="Albertsen M."/>
            <person name="Kitzinger K."/>
            <person name="Herbold C."/>
            <person name="Spieck E."/>
            <person name="Nielsen P.H."/>
            <person name="Wagner M."/>
            <person name="Daims H."/>
        </authorList>
    </citation>
    <scope>NUCLEOTIDE SEQUENCE [LARGE SCALE GENOMIC DNA]</scope>
    <source>
        <strain evidence="2 3">NSP M-1</strain>
    </source>
</reference>
<sequence length="22" mass="2403">MTRGPLTVVKRAKKSHHNLAAS</sequence>
<dbReference type="Proteomes" id="UP000069205">
    <property type="component" value="Chromosome"/>
</dbReference>
<name>A0A0K2GJC9_NITMO</name>
<keyword evidence="3" id="KW-1185">Reference proteome</keyword>
<evidence type="ECO:0000313" key="3">
    <source>
        <dbReference type="Proteomes" id="UP000069205"/>
    </source>
</evidence>
<feature type="compositionally biased region" description="Basic residues" evidence="1">
    <location>
        <begin position="10"/>
        <end position="22"/>
    </location>
</feature>
<dbReference type="STRING" id="42253.NITMOv2_4366"/>
<protein>
    <submittedName>
        <fullName evidence="2">Uncharacterized protein</fullName>
    </submittedName>
</protein>
<gene>
    <name evidence="2" type="ORF">NITMOv2_4366</name>
</gene>
<organism evidence="2 3">
    <name type="scientific">Nitrospira moscoviensis</name>
    <dbReference type="NCBI Taxonomy" id="42253"/>
    <lineage>
        <taxon>Bacteria</taxon>
        <taxon>Pseudomonadati</taxon>
        <taxon>Nitrospirota</taxon>
        <taxon>Nitrospiria</taxon>
        <taxon>Nitrospirales</taxon>
        <taxon>Nitrospiraceae</taxon>
        <taxon>Nitrospira</taxon>
    </lineage>
</organism>
<proteinExistence type="predicted"/>
<accession>A0A0K2GJC9</accession>
<dbReference type="AlphaFoldDB" id="A0A0K2GJC9"/>
<dbReference type="KEGG" id="nmv:NITMOv2_4366"/>